<protein>
    <recommendedName>
        <fullName evidence="3">Uracil DNA glycosylase superfamily protein</fullName>
    </recommendedName>
</protein>
<gene>
    <name evidence="1" type="ORF">SK3146_05034</name>
</gene>
<evidence type="ECO:0000313" key="2">
    <source>
        <dbReference type="Proteomes" id="UP001057134"/>
    </source>
</evidence>
<dbReference type="EMBL" id="CP027059">
    <property type="protein sequence ID" value="UQZ85745.1"/>
    <property type="molecule type" value="Genomic_DNA"/>
</dbReference>
<evidence type="ECO:0000313" key="1">
    <source>
        <dbReference type="EMBL" id="UQZ85745.1"/>
    </source>
</evidence>
<dbReference type="SUPFAM" id="SSF52141">
    <property type="entry name" value="Uracil-DNA glycosylase-like"/>
    <property type="match status" value="1"/>
</dbReference>
<keyword evidence="2" id="KW-1185">Reference proteome</keyword>
<evidence type="ECO:0008006" key="3">
    <source>
        <dbReference type="Google" id="ProtNLM"/>
    </source>
</evidence>
<sequence>MDEWTKLKEYEERIRALPPGRPLTKTDLFTPDFLLSGQGDLEMYYAPHNEYVQTGARLLIVGITPGWTQMELAFRQARDALQAGMPLAEAARSAKLAARFSGSMRSNLTGMLDQLGLKEALGLSSCAELFEGPHEKLLHTTSLLRYPLFRRGSNYTGHTPRLDKSAYLMKLVRGAFPRELALLGKPLLVIPLGQTVEAALALLEAEGSIPHQACLRGFPHPSGANGHRHKQLEEHLDSLRRQVSAALG</sequence>
<reference evidence="1" key="2">
    <citation type="journal article" date="2021" name="J Anim Sci Technol">
        <title>Complete genome sequence of Paenibacillus konkukensis sp. nov. SK3146 as a potential probiotic strain.</title>
        <authorList>
            <person name="Jung H.I."/>
            <person name="Park S."/>
            <person name="Niu K.M."/>
            <person name="Lee S.W."/>
            <person name="Kothari D."/>
            <person name="Yi K.J."/>
            <person name="Kim S.K."/>
        </authorList>
    </citation>
    <scope>NUCLEOTIDE SEQUENCE</scope>
    <source>
        <strain evidence="1">SK3146</strain>
    </source>
</reference>
<dbReference type="InterPro" id="IPR036895">
    <property type="entry name" value="Uracil-DNA_glycosylase-like_sf"/>
</dbReference>
<dbReference type="Proteomes" id="UP001057134">
    <property type="component" value="Chromosome"/>
</dbReference>
<reference evidence="1" key="1">
    <citation type="submission" date="2018-02" db="EMBL/GenBank/DDBJ databases">
        <authorList>
            <person name="Kim S.-K."/>
            <person name="Jung H.-I."/>
            <person name="Lee S.-W."/>
        </authorList>
    </citation>
    <scope>NUCLEOTIDE SEQUENCE</scope>
    <source>
        <strain evidence="1">SK3146</strain>
    </source>
</reference>
<organism evidence="1 2">
    <name type="scientific">Paenibacillus konkukensis</name>
    <dbReference type="NCBI Taxonomy" id="2020716"/>
    <lineage>
        <taxon>Bacteria</taxon>
        <taxon>Bacillati</taxon>
        <taxon>Bacillota</taxon>
        <taxon>Bacilli</taxon>
        <taxon>Bacillales</taxon>
        <taxon>Paenibacillaceae</taxon>
        <taxon>Paenibacillus</taxon>
    </lineage>
</organism>
<dbReference type="RefSeq" id="WP_249861346.1">
    <property type="nucleotide sequence ID" value="NZ_CP027059.1"/>
</dbReference>
<accession>A0ABY4RVD3</accession>
<proteinExistence type="predicted"/>
<name>A0ABY4RVD3_9BACL</name>